<evidence type="ECO:0000313" key="2">
    <source>
        <dbReference type="Proteomes" id="UP000650628"/>
    </source>
</evidence>
<sequence>MGGDDKRGFKPDQLERLAGLMADLNTSTDEMFKRASSLQASQFLNSLREMPRWGSDSAKDLTKRAALLRLTTGDPLSGLAWAGFSPLEIAAGGDKLDPTTLIYINTVADWANKTGNVMFGRKSGESLDDYLKRLEAGAITKIIPDLKPHEATVAQVLEIAGDVRGVTTTAPLVTAQATSLSRLLLNNYAWRPITSKLTGGRWALQTRSAVSPGTGIAGLTRQLFMKSSLYRDFAAMLPEYTEMDQVGRAANAGRALLGARVNSLLDLTFGSNKLASVLGGTTHSGQVVSVSGQANLLKVWASTANPSRLEAAAQVLRVEPAALARLGTVGRLGMVAKTAGALRTLGVVGGVASTIYSGANVISQGNPVDAFKRNGAGYVADVAELGFNASLTAAMVCPNPVTIGATVVFGAVYVGAKVVEHWDDVKDGAKKVGNAIGDGAKKVGDGAKKVFKSLNPFG</sequence>
<evidence type="ECO:0008006" key="3">
    <source>
        <dbReference type="Google" id="ProtNLM"/>
    </source>
</evidence>
<gene>
    <name evidence="1" type="ORF">Pmi06nite_29890</name>
</gene>
<dbReference type="RefSeq" id="WP_203953525.1">
    <property type="nucleotide sequence ID" value="NZ_BOOO01000015.1"/>
</dbReference>
<dbReference type="EMBL" id="BOOO01000015">
    <property type="protein sequence ID" value="GII29547.1"/>
    <property type="molecule type" value="Genomic_DNA"/>
</dbReference>
<evidence type="ECO:0000313" key="1">
    <source>
        <dbReference type="EMBL" id="GII29547.1"/>
    </source>
</evidence>
<proteinExistence type="predicted"/>
<protein>
    <recommendedName>
        <fullName evidence="3">PE-PGRS family protein</fullName>
    </recommendedName>
</protein>
<comment type="caution">
    <text evidence="1">The sequence shown here is derived from an EMBL/GenBank/DDBJ whole genome shotgun (WGS) entry which is preliminary data.</text>
</comment>
<dbReference type="Proteomes" id="UP000650628">
    <property type="component" value="Unassembled WGS sequence"/>
</dbReference>
<reference evidence="1 2" key="1">
    <citation type="submission" date="2021-01" db="EMBL/GenBank/DDBJ databases">
        <title>Whole genome shotgun sequence of Planotetraspora mira NBRC 15435.</title>
        <authorList>
            <person name="Komaki H."/>
            <person name="Tamura T."/>
        </authorList>
    </citation>
    <scope>NUCLEOTIDE SEQUENCE [LARGE SCALE GENOMIC DNA]</scope>
    <source>
        <strain evidence="1 2">NBRC 15435</strain>
    </source>
</reference>
<accession>A0A8J3TQH1</accession>
<name>A0A8J3TQH1_9ACTN</name>
<organism evidence="1 2">
    <name type="scientific">Planotetraspora mira</name>
    <dbReference type="NCBI Taxonomy" id="58121"/>
    <lineage>
        <taxon>Bacteria</taxon>
        <taxon>Bacillati</taxon>
        <taxon>Actinomycetota</taxon>
        <taxon>Actinomycetes</taxon>
        <taxon>Streptosporangiales</taxon>
        <taxon>Streptosporangiaceae</taxon>
        <taxon>Planotetraspora</taxon>
    </lineage>
</organism>
<dbReference type="AlphaFoldDB" id="A0A8J3TQH1"/>
<keyword evidence="2" id="KW-1185">Reference proteome</keyword>